<dbReference type="Gene3D" id="1.25.40.10">
    <property type="entry name" value="Tetratricopeptide repeat domain"/>
    <property type="match status" value="2"/>
</dbReference>
<dbReference type="Pfam" id="PF13424">
    <property type="entry name" value="TPR_12"/>
    <property type="match status" value="2"/>
</dbReference>
<dbReference type="SMART" id="SM00028">
    <property type="entry name" value="TPR"/>
    <property type="match status" value="7"/>
</dbReference>
<sequence length="627" mass="72852">KELMEEGRFYEALHTIEVLEKNNSLTSDEQLSLLLFKCTCLNRLRLEENTLKLAETAYQESQKLGKLLQSVDALIEKAETLTWLMKLDEALDVVGKGEELLKNIIQESPKEQRIRVFSLTFAKGRIYMNKYDYDQGLKHLKKSLTLVEELDVKQEIARTLIFIGRLHFYRGDYDIAIEYYQRGLVVAEEGGSKHYILYAFCLIGFAYWLKGEINRALEYGKRSLSLAEEINCKYLIIRCCDLIGMSYNTKGYFDRAIEFWEQQMKVAQEISNKREIIDALNHIGSVYRNKGDLDKALPYMEKSLALYDEIVEREALGIPIIDQILGNVFELSIVKGDFDQARLYYQRFDLLPSTGKRHEFSLHLFKAQLLKTSKRAYNRGKAEKILKQLVNEGVFDIQLYYTAFINLCDLLLFELGVTNELEVLGELQSCITRLLDIAEKNRSYPLLAELYLLQARLSLVTLDIKEARRFLTQAQQISERFRLKQLATRISNEHEELVKQLVIWEKLKKSNAPLTERLKLARIEDQMGEILRNRMLLTTRISEEQISIHKERKVCLVCKGDVERFNIFICPKCNAIYCENCARALTDLENICWSCNTPIDPSKPIKPYDKDKGIKDLSKVDIKTPKK</sequence>
<evidence type="ECO:0000256" key="3">
    <source>
        <dbReference type="ARBA" id="ARBA00022737"/>
    </source>
</evidence>
<evidence type="ECO:0000256" key="2">
    <source>
        <dbReference type="ARBA" id="ARBA00022490"/>
    </source>
</evidence>
<keyword evidence="3" id="KW-0677">Repeat</keyword>
<comment type="subcellular location">
    <subcellularLocation>
        <location evidence="1">Cytoplasm</location>
    </subcellularLocation>
</comment>
<dbReference type="SUPFAM" id="SSF48452">
    <property type="entry name" value="TPR-like"/>
    <property type="match status" value="1"/>
</dbReference>
<evidence type="ECO:0000256" key="4">
    <source>
        <dbReference type="ARBA" id="ARBA00022803"/>
    </source>
</evidence>
<dbReference type="InterPro" id="IPR019734">
    <property type="entry name" value="TPR_rpt"/>
</dbReference>
<evidence type="ECO:0000313" key="5">
    <source>
        <dbReference type="EMBL" id="KKM77939.1"/>
    </source>
</evidence>
<keyword evidence="4" id="KW-0802">TPR repeat</keyword>
<dbReference type="SUPFAM" id="SSF81901">
    <property type="entry name" value="HCP-like"/>
    <property type="match status" value="1"/>
</dbReference>
<evidence type="ECO:0000256" key="1">
    <source>
        <dbReference type="ARBA" id="ARBA00004496"/>
    </source>
</evidence>
<gene>
    <name evidence="5" type="ORF">LCGC14_1365010</name>
</gene>
<dbReference type="EMBL" id="LAZR01008568">
    <property type="protein sequence ID" value="KKM77939.1"/>
    <property type="molecule type" value="Genomic_DNA"/>
</dbReference>
<reference evidence="5" key="1">
    <citation type="journal article" date="2015" name="Nature">
        <title>Complex archaea that bridge the gap between prokaryotes and eukaryotes.</title>
        <authorList>
            <person name="Spang A."/>
            <person name="Saw J.H."/>
            <person name="Jorgensen S.L."/>
            <person name="Zaremba-Niedzwiedzka K."/>
            <person name="Martijn J."/>
            <person name="Lind A.E."/>
            <person name="van Eijk R."/>
            <person name="Schleper C."/>
            <person name="Guy L."/>
            <person name="Ettema T.J."/>
        </authorList>
    </citation>
    <scope>NUCLEOTIDE SEQUENCE</scope>
</reference>
<dbReference type="PANTHER" id="PTHR46630:SF1">
    <property type="entry name" value="TETRATRICOPEPTIDE REPEAT PROTEIN 29"/>
    <property type="match status" value="1"/>
</dbReference>
<feature type="non-terminal residue" evidence="5">
    <location>
        <position position="1"/>
    </location>
</feature>
<dbReference type="GO" id="GO:0003341">
    <property type="term" value="P:cilium movement"/>
    <property type="evidence" value="ECO:0007669"/>
    <property type="project" value="TreeGrafter"/>
</dbReference>
<dbReference type="GO" id="GO:0005737">
    <property type="term" value="C:cytoplasm"/>
    <property type="evidence" value="ECO:0007669"/>
    <property type="project" value="UniProtKB-SubCell"/>
</dbReference>
<dbReference type="InterPro" id="IPR051476">
    <property type="entry name" value="Bac_ResReg_Asp_Phosphatase"/>
</dbReference>
<dbReference type="PROSITE" id="PS50005">
    <property type="entry name" value="TPR"/>
    <property type="match status" value="2"/>
</dbReference>
<dbReference type="InterPro" id="IPR011990">
    <property type="entry name" value="TPR-like_helical_dom_sf"/>
</dbReference>
<dbReference type="AlphaFoldDB" id="A0A0F9K724"/>
<accession>A0A0F9K724</accession>
<organism evidence="5">
    <name type="scientific">marine sediment metagenome</name>
    <dbReference type="NCBI Taxonomy" id="412755"/>
    <lineage>
        <taxon>unclassified sequences</taxon>
        <taxon>metagenomes</taxon>
        <taxon>ecological metagenomes</taxon>
    </lineage>
</organism>
<dbReference type="PANTHER" id="PTHR46630">
    <property type="entry name" value="TETRATRICOPEPTIDE REPEAT PROTEIN 29"/>
    <property type="match status" value="1"/>
</dbReference>
<name>A0A0F9K724_9ZZZZ</name>
<keyword evidence="2" id="KW-0963">Cytoplasm</keyword>
<protein>
    <submittedName>
        <fullName evidence="5">Uncharacterized protein</fullName>
    </submittedName>
</protein>
<dbReference type="GO" id="GO:0005929">
    <property type="term" value="C:cilium"/>
    <property type="evidence" value="ECO:0007669"/>
    <property type="project" value="TreeGrafter"/>
</dbReference>
<proteinExistence type="predicted"/>
<comment type="caution">
    <text evidence="5">The sequence shown here is derived from an EMBL/GenBank/DDBJ whole genome shotgun (WGS) entry which is preliminary data.</text>
</comment>